<evidence type="ECO:0000313" key="3">
    <source>
        <dbReference type="Proteomes" id="UP001420932"/>
    </source>
</evidence>
<gene>
    <name evidence="2" type="ORF">Syun_022308</name>
</gene>
<feature type="region of interest" description="Disordered" evidence="1">
    <location>
        <begin position="1"/>
        <end position="41"/>
    </location>
</feature>
<feature type="compositionally biased region" description="Basic and acidic residues" evidence="1">
    <location>
        <begin position="13"/>
        <end position="26"/>
    </location>
</feature>
<organism evidence="2 3">
    <name type="scientific">Stephania yunnanensis</name>
    <dbReference type="NCBI Taxonomy" id="152371"/>
    <lineage>
        <taxon>Eukaryota</taxon>
        <taxon>Viridiplantae</taxon>
        <taxon>Streptophyta</taxon>
        <taxon>Embryophyta</taxon>
        <taxon>Tracheophyta</taxon>
        <taxon>Spermatophyta</taxon>
        <taxon>Magnoliopsida</taxon>
        <taxon>Ranunculales</taxon>
        <taxon>Menispermaceae</taxon>
        <taxon>Menispermoideae</taxon>
        <taxon>Cissampelideae</taxon>
        <taxon>Stephania</taxon>
    </lineage>
</organism>
<evidence type="ECO:0000256" key="1">
    <source>
        <dbReference type="SAM" id="MobiDB-lite"/>
    </source>
</evidence>
<comment type="caution">
    <text evidence="2">The sequence shown here is derived from an EMBL/GenBank/DDBJ whole genome shotgun (WGS) entry which is preliminary data.</text>
</comment>
<accession>A0AAP0F9C9</accession>
<protein>
    <submittedName>
        <fullName evidence="2">Uncharacterized protein</fullName>
    </submittedName>
</protein>
<dbReference type="EMBL" id="JBBNAF010000010">
    <property type="protein sequence ID" value="KAK9106297.1"/>
    <property type="molecule type" value="Genomic_DNA"/>
</dbReference>
<proteinExistence type="predicted"/>
<dbReference type="AlphaFoldDB" id="A0AAP0F9C9"/>
<name>A0AAP0F9C9_9MAGN</name>
<reference evidence="2 3" key="1">
    <citation type="submission" date="2024-01" db="EMBL/GenBank/DDBJ databases">
        <title>Genome assemblies of Stephania.</title>
        <authorList>
            <person name="Yang L."/>
        </authorList>
    </citation>
    <scope>NUCLEOTIDE SEQUENCE [LARGE SCALE GENOMIC DNA]</scope>
    <source>
        <strain evidence="2">YNDBR</strain>
        <tissue evidence="2">Leaf</tissue>
    </source>
</reference>
<dbReference type="Proteomes" id="UP001420932">
    <property type="component" value="Unassembled WGS sequence"/>
</dbReference>
<evidence type="ECO:0000313" key="2">
    <source>
        <dbReference type="EMBL" id="KAK9106297.1"/>
    </source>
</evidence>
<keyword evidence="3" id="KW-1185">Reference proteome</keyword>
<sequence>MEDPLKYLPNPDMLEKSIEAEKDSDAIYRPPKFAPTTMEEDKMCKQEKQALRKEKDSFQKAKQSAYLRALRNELEGRSEEVKETYGIESRELTRCMAKMEECAKQEEEHFIRAPITKTDKMREKHLKKSRNGYV</sequence>